<dbReference type="GO" id="GO:0046933">
    <property type="term" value="F:proton-transporting ATP synthase activity, rotational mechanism"/>
    <property type="evidence" value="ECO:0007669"/>
    <property type="project" value="UniProtKB-UniRule"/>
</dbReference>
<evidence type="ECO:0000313" key="9">
    <source>
        <dbReference type="EMBL" id="TCZ69369.1"/>
    </source>
</evidence>
<dbReference type="NCBIfam" id="NF004403">
    <property type="entry name" value="PRK05758.2-4"/>
    <property type="match status" value="1"/>
</dbReference>
<dbReference type="PRINTS" id="PR00125">
    <property type="entry name" value="ATPASEDELTA"/>
</dbReference>
<dbReference type="PROSITE" id="PS00389">
    <property type="entry name" value="ATPASE_DELTA"/>
    <property type="match status" value="1"/>
</dbReference>
<evidence type="ECO:0000256" key="3">
    <source>
        <dbReference type="ARBA" id="ARBA00022781"/>
    </source>
</evidence>
<evidence type="ECO:0000256" key="4">
    <source>
        <dbReference type="ARBA" id="ARBA00023065"/>
    </source>
</evidence>
<keyword evidence="7 8" id="KW-0066">ATP synthesis</keyword>
<dbReference type="HAMAP" id="MF_01416">
    <property type="entry name" value="ATP_synth_delta_bact"/>
    <property type="match status" value="1"/>
</dbReference>
<keyword evidence="4 8" id="KW-0406">Ion transport</keyword>
<dbReference type="InterPro" id="IPR020781">
    <property type="entry name" value="ATPase_OSCP/d_CS"/>
</dbReference>
<keyword evidence="5 8" id="KW-0472">Membrane</keyword>
<keyword evidence="8" id="KW-1003">Cell membrane</keyword>
<evidence type="ECO:0000256" key="6">
    <source>
        <dbReference type="ARBA" id="ARBA00023196"/>
    </source>
</evidence>
<dbReference type="PANTHER" id="PTHR11910">
    <property type="entry name" value="ATP SYNTHASE DELTA CHAIN"/>
    <property type="match status" value="1"/>
</dbReference>
<evidence type="ECO:0000313" key="10">
    <source>
        <dbReference type="Proteomes" id="UP000295418"/>
    </source>
</evidence>
<reference evidence="9 10" key="1">
    <citation type="submission" date="2019-03" db="EMBL/GenBank/DDBJ databases">
        <authorList>
            <person name="Kim M.K.M."/>
        </authorList>
    </citation>
    <scope>NUCLEOTIDE SEQUENCE [LARGE SCALE GENOMIC DNA]</scope>
    <source>
        <strain evidence="9 10">18JY21-1</strain>
    </source>
</reference>
<evidence type="ECO:0000256" key="7">
    <source>
        <dbReference type="ARBA" id="ARBA00023310"/>
    </source>
</evidence>
<name>A0A4R4DYY9_9BACL</name>
<keyword evidence="10" id="KW-1185">Reference proteome</keyword>
<dbReference type="GO" id="GO:0005886">
    <property type="term" value="C:plasma membrane"/>
    <property type="evidence" value="ECO:0007669"/>
    <property type="project" value="UniProtKB-SubCell"/>
</dbReference>
<comment type="function">
    <text evidence="8">This protein is part of the stalk that links CF(0) to CF(1). It either transmits conformational changes from CF(0) to CF(1) or is implicated in proton conduction.</text>
</comment>
<proteinExistence type="inferred from homology"/>
<protein>
    <recommendedName>
        <fullName evidence="8">ATP synthase subunit delta</fullName>
    </recommendedName>
    <alternativeName>
        <fullName evidence="8">ATP synthase F(1) sector subunit delta</fullName>
    </alternativeName>
    <alternativeName>
        <fullName evidence="8">F-type ATPase subunit delta</fullName>
        <shortName evidence="8">F-ATPase subunit delta</shortName>
    </alternativeName>
</protein>
<dbReference type="Gene3D" id="1.10.520.20">
    <property type="entry name" value="N-terminal domain of the delta subunit of the F1F0-ATP synthase"/>
    <property type="match status" value="1"/>
</dbReference>
<evidence type="ECO:0000256" key="5">
    <source>
        <dbReference type="ARBA" id="ARBA00023136"/>
    </source>
</evidence>
<comment type="caution">
    <text evidence="9">The sequence shown here is derived from an EMBL/GenBank/DDBJ whole genome shotgun (WGS) entry which is preliminary data.</text>
</comment>
<dbReference type="Proteomes" id="UP000295418">
    <property type="component" value="Unassembled WGS sequence"/>
</dbReference>
<dbReference type="SUPFAM" id="SSF47928">
    <property type="entry name" value="N-terminal domain of the delta subunit of the F1F0-ATP synthase"/>
    <property type="match status" value="1"/>
</dbReference>
<comment type="function">
    <text evidence="8">F(1)F(0) ATP synthase produces ATP from ADP in the presence of a proton or sodium gradient. F-type ATPases consist of two structural domains, F(1) containing the extramembraneous catalytic core and F(0) containing the membrane proton channel, linked together by a central stalk and a peripheral stalk. During catalysis, ATP synthesis in the catalytic domain of F(1) is coupled via a rotary mechanism of the central stalk subunits to proton translocation.</text>
</comment>
<dbReference type="RefSeq" id="WP_132420552.1">
    <property type="nucleotide sequence ID" value="NZ_SKFG01000051.1"/>
</dbReference>
<dbReference type="NCBIfam" id="TIGR01145">
    <property type="entry name" value="ATP_synt_delta"/>
    <property type="match status" value="1"/>
</dbReference>
<organism evidence="9 10">
    <name type="scientific">Paenibacillus albiflavus</name>
    <dbReference type="NCBI Taxonomy" id="2545760"/>
    <lineage>
        <taxon>Bacteria</taxon>
        <taxon>Bacillati</taxon>
        <taxon>Bacillota</taxon>
        <taxon>Bacilli</taxon>
        <taxon>Bacillales</taxon>
        <taxon>Paenibacillaceae</taxon>
        <taxon>Paenibacillus</taxon>
    </lineage>
</organism>
<dbReference type="Pfam" id="PF00213">
    <property type="entry name" value="OSCP"/>
    <property type="match status" value="1"/>
</dbReference>
<comment type="similarity">
    <text evidence="8">Belongs to the ATPase delta chain family.</text>
</comment>
<keyword evidence="6 8" id="KW-0139">CF(1)</keyword>
<dbReference type="AlphaFoldDB" id="A0A4R4DYY9"/>
<dbReference type="OrthoDB" id="9802471at2"/>
<evidence type="ECO:0000256" key="2">
    <source>
        <dbReference type="ARBA" id="ARBA00022448"/>
    </source>
</evidence>
<dbReference type="GO" id="GO:0045259">
    <property type="term" value="C:proton-transporting ATP synthase complex"/>
    <property type="evidence" value="ECO:0007669"/>
    <property type="project" value="UniProtKB-KW"/>
</dbReference>
<dbReference type="InterPro" id="IPR000711">
    <property type="entry name" value="ATPase_OSCP/dsu"/>
</dbReference>
<dbReference type="InterPro" id="IPR026015">
    <property type="entry name" value="ATP_synth_OSCP/delta_N_sf"/>
</dbReference>
<keyword evidence="2 8" id="KW-0813">Transport</keyword>
<dbReference type="EMBL" id="SKFG01000051">
    <property type="protein sequence ID" value="TCZ69369.1"/>
    <property type="molecule type" value="Genomic_DNA"/>
</dbReference>
<keyword evidence="3 8" id="KW-0375">Hydrogen ion transport</keyword>
<comment type="subcellular location">
    <subcellularLocation>
        <location evidence="8">Cell membrane</location>
        <topology evidence="8">Peripheral membrane protein</topology>
    </subcellularLocation>
    <subcellularLocation>
        <location evidence="1">Membrane</location>
    </subcellularLocation>
</comment>
<evidence type="ECO:0000256" key="8">
    <source>
        <dbReference type="HAMAP-Rule" id="MF_01416"/>
    </source>
</evidence>
<sequence>MSDIVVAKRYAKALFELAQEKGVIAQYQSELQLLVDAVKDNADLGQIIGHPNIDFTRKSALIDSIFEGKLSVDVLQTLKLLIQRGREGILSTLLLDYVQISNDVLGQANATVYTPFAISDAQQQEIATEFSKITGKTVYVKNVIEPSLLGGIQVRIGNRVYDASFSSKLERLRKTMISSTGDRGEVR</sequence>
<gene>
    <name evidence="8" type="primary">atpH</name>
    <name evidence="9" type="ORF">E0485_23880</name>
</gene>
<accession>A0A4R4DYY9</accession>
<evidence type="ECO:0000256" key="1">
    <source>
        <dbReference type="ARBA" id="ARBA00004370"/>
    </source>
</evidence>